<dbReference type="InterPro" id="IPR011099">
    <property type="entry name" value="Glyco_hydro_67_C"/>
</dbReference>
<protein>
    <submittedName>
        <fullName evidence="5">Alpha-glucuronidase</fullName>
    </submittedName>
</protein>
<keyword evidence="2" id="KW-0732">Signal</keyword>
<reference evidence="5" key="1">
    <citation type="submission" date="2024-05" db="EMBL/GenBank/DDBJ databases">
        <authorList>
            <person name="Kim S."/>
            <person name="Heo J."/>
            <person name="Choi H."/>
            <person name="Choi Y."/>
            <person name="Kwon S.-W."/>
            <person name="Kim Y."/>
        </authorList>
    </citation>
    <scope>NUCLEOTIDE SEQUENCE</scope>
    <source>
        <strain evidence="5">KACC 23697</strain>
    </source>
</reference>
<dbReference type="Pfam" id="PF07488">
    <property type="entry name" value="Glyco_hydro_67M"/>
    <property type="match status" value="1"/>
</dbReference>
<dbReference type="GO" id="GO:0033939">
    <property type="term" value="F:xylan alpha-1,2-glucuronosidase activity"/>
    <property type="evidence" value="ECO:0007669"/>
    <property type="project" value="TreeGrafter"/>
</dbReference>
<dbReference type="EMBL" id="CP157485">
    <property type="protein sequence ID" value="XBO48156.1"/>
    <property type="molecule type" value="Genomic_DNA"/>
</dbReference>
<feature type="signal peptide" evidence="2">
    <location>
        <begin position="1"/>
        <end position="28"/>
    </location>
</feature>
<evidence type="ECO:0000259" key="3">
    <source>
        <dbReference type="Pfam" id="PF07477"/>
    </source>
</evidence>
<evidence type="ECO:0000313" key="5">
    <source>
        <dbReference type="EMBL" id="XBO48156.1"/>
    </source>
</evidence>
<evidence type="ECO:0000256" key="1">
    <source>
        <dbReference type="ARBA" id="ARBA00022801"/>
    </source>
</evidence>
<dbReference type="SUPFAM" id="SSF55545">
    <property type="entry name" value="beta-N-acetylhexosaminidase-like domain"/>
    <property type="match status" value="1"/>
</dbReference>
<evidence type="ECO:0000256" key="2">
    <source>
        <dbReference type="SAM" id="SignalP"/>
    </source>
</evidence>
<proteinExistence type="predicted"/>
<gene>
    <name evidence="5" type="ORF">ABEG20_00900</name>
</gene>
<dbReference type="GO" id="GO:0045493">
    <property type="term" value="P:xylan catabolic process"/>
    <property type="evidence" value="ECO:0007669"/>
    <property type="project" value="InterPro"/>
</dbReference>
<dbReference type="SUPFAM" id="SSF51445">
    <property type="entry name" value="(Trans)glycosidases"/>
    <property type="match status" value="1"/>
</dbReference>
<dbReference type="PANTHER" id="PTHR39207">
    <property type="entry name" value="ALPHA-GLUCURONIDASE A"/>
    <property type="match status" value="1"/>
</dbReference>
<dbReference type="GO" id="GO:0005576">
    <property type="term" value="C:extracellular region"/>
    <property type="evidence" value="ECO:0007669"/>
    <property type="project" value="InterPro"/>
</dbReference>
<organism evidence="5">
    <name type="scientific">Pedobacter sp. KACC 23697</name>
    <dbReference type="NCBI Taxonomy" id="3149230"/>
    <lineage>
        <taxon>Bacteria</taxon>
        <taxon>Pseudomonadati</taxon>
        <taxon>Bacteroidota</taxon>
        <taxon>Sphingobacteriia</taxon>
        <taxon>Sphingobacteriales</taxon>
        <taxon>Sphingobacteriaceae</taxon>
        <taxon>Pedobacter</taxon>
    </lineage>
</organism>
<dbReference type="PANTHER" id="PTHR39207:SF1">
    <property type="entry name" value="ALPHA-GLUCURONIDASE A"/>
    <property type="match status" value="1"/>
</dbReference>
<evidence type="ECO:0000259" key="4">
    <source>
        <dbReference type="Pfam" id="PF07488"/>
    </source>
</evidence>
<feature type="chain" id="PRO_5043481812" evidence="2">
    <location>
        <begin position="29"/>
        <end position="689"/>
    </location>
</feature>
<dbReference type="Gene3D" id="3.20.20.80">
    <property type="entry name" value="Glycosidases"/>
    <property type="match status" value="1"/>
</dbReference>
<dbReference type="GO" id="GO:0046559">
    <property type="term" value="F:alpha-glucuronidase activity"/>
    <property type="evidence" value="ECO:0007669"/>
    <property type="project" value="InterPro"/>
</dbReference>
<dbReference type="Gene3D" id="3.90.1330.10">
    <property type="entry name" value="Alpha-glucuronidase, C-terminal domain"/>
    <property type="match status" value="1"/>
</dbReference>
<sequence length="689" mass="78361">MIKRKMADIKRIMIIALLMLSQATILKAEDGHALWLRNHSAIKVNISSAVRSATVDLATAELKNNWLGKENMTINLKLSKNPAINGDGFQLEAAAINARTEMGLLYGAYELLRRQYLNLPQRNFISNPSYSRRILNHWDNLDGSIERGYAGSSVFWGNIANGSDITDQDREKWKAYARANASIGINGAVLNNVNASAKILSPAYLEKVKVIAESIRPYGIRTYLSVNFSSPVLIGKLKKADPLDPHVKQWWKDKAAEIYKLIPDFGGFLVKANSEGQPGPQDYGRTHVDGANMLADALAPFNGIVMWRAFVYNPTPEDRTKQAYKEFLPLDGAFRKNVILQVKNGPLDFQPREPFSPLFGAMSKTPVMPEFQITQEYLGASRQLVFLSTLWEECLNSDTYKNGKGSTVAACTDGTLSKTDFTAIAGVANIGNDVNWTGHTFAQANWYAFGRLAWNNKLESKTIAEEWIKQTFLDDKEKKTDANFVKTTQEIMLESREAAVDYMMPLGLHHIFAEGHHYGPAPWFSNDKIRADWTSVYYHKADTVGIGFDRTRDGSDAVDQYHEPLSSTFNNLSSCPEMYLLWFHHVPWSYRLKNGKDLWTELCVRYDRGVQQVRSFQKDWDKMKGSIDSERFSEVQSKLRTQSRDAQIWKDACLLYFQQFSRREIPFEMERPVHDLQSLKELTKSRDYE</sequence>
<dbReference type="InterPro" id="IPR017853">
    <property type="entry name" value="GH"/>
</dbReference>
<accession>A0AAU7K6W1</accession>
<keyword evidence="1" id="KW-0378">Hydrolase</keyword>
<dbReference type="AlphaFoldDB" id="A0AAU7K6W1"/>
<dbReference type="InterPro" id="IPR011100">
    <property type="entry name" value="Glyco_hydro_67_cat"/>
</dbReference>
<dbReference type="InterPro" id="IPR037054">
    <property type="entry name" value="A-glucoronidase_C_sf"/>
</dbReference>
<dbReference type="InterPro" id="IPR029018">
    <property type="entry name" value="Hex-like_dom2"/>
</dbReference>
<dbReference type="Pfam" id="PF07477">
    <property type="entry name" value="Glyco_hydro_67C"/>
    <property type="match status" value="1"/>
</dbReference>
<dbReference type="RefSeq" id="WP_406825544.1">
    <property type="nucleotide sequence ID" value="NZ_CP157485.1"/>
</dbReference>
<feature type="domain" description="Glycosyl hydrolase family 67 catalytic" evidence="4">
    <location>
        <begin position="121"/>
        <end position="436"/>
    </location>
</feature>
<name>A0AAU7K6W1_9SPHI</name>
<feature type="domain" description="Glycosyl hydrolase family 67 C-terminal" evidence="3">
    <location>
        <begin position="437"/>
        <end position="666"/>
    </location>
</feature>